<dbReference type="RefSeq" id="XP_013345542.1">
    <property type="nucleotide sequence ID" value="XM_013490088.1"/>
</dbReference>
<dbReference type="SUPFAM" id="SSF54928">
    <property type="entry name" value="RNA-binding domain, RBD"/>
    <property type="match status" value="1"/>
</dbReference>
<protein>
    <recommendedName>
        <fullName evidence="2">Mei2-like C-terminal RNA recognition motif domain-containing protein</fullName>
    </recommendedName>
</protein>
<evidence type="ECO:0000313" key="4">
    <source>
        <dbReference type="Proteomes" id="UP000030641"/>
    </source>
</evidence>
<feature type="compositionally biased region" description="Basic and acidic residues" evidence="1">
    <location>
        <begin position="690"/>
        <end position="699"/>
    </location>
</feature>
<feature type="compositionally biased region" description="Basic residues" evidence="1">
    <location>
        <begin position="719"/>
        <end position="728"/>
    </location>
</feature>
<feature type="compositionally biased region" description="Basic and acidic residues" evidence="1">
    <location>
        <begin position="9"/>
        <end position="21"/>
    </location>
</feature>
<evidence type="ECO:0000313" key="3">
    <source>
        <dbReference type="EMBL" id="KEQ96740.1"/>
    </source>
</evidence>
<feature type="compositionally biased region" description="Acidic residues" evidence="1">
    <location>
        <begin position="700"/>
        <end position="710"/>
    </location>
</feature>
<feature type="region of interest" description="Disordered" evidence="1">
    <location>
        <begin position="569"/>
        <end position="619"/>
    </location>
</feature>
<reference evidence="3 4" key="1">
    <citation type="journal article" date="2014" name="BMC Genomics">
        <title>Genome sequencing of four Aureobasidium pullulans varieties: biotechnological potential, stress tolerance, and description of new species.</title>
        <authorList>
            <person name="Gostin Ar C."/>
            <person name="Ohm R.A."/>
            <person name="Kogej T."/>
            <person name="Sonjak S."/>
            <person name="Turk M."/>
            <person name="Zajc J."/>
            <person name="Zalar P."/>
            <person name="Grube M."/>
            <person name="Sun H."/>
            <person name="Han J."/>
            <person name="Sharma A."/>
            <person name="Chiniquy J."/>
            <person name="Ngan C.Y."/>
            <person name="Lipzen A."/>
            <person name="Barry K."/>
            <person name="Grigoriev I.V."/>
            <person name="Gunde-Cimerman N."/>
        </authorList>
    </citation>
    <scope>NUCLEOTIDE SEQUENCE [LARGE SCALE GENOMIC DNA]</scope>
    <source>
        <strain evidence="3 4">EXF-2481</strain>
    </source>
</reference>
<dbReference type="Pfam" id="PF04059">
    <property type="entry name" value="RRM_2"/>
    <property type="match status" value="1"/>
</dbReference>
<keyword evidence="4" id="KW-1185">Reference proteome</keyword>
<dbReference type="InterPro" id="IPR007201">
    <property type="entry name" value="Mei2-like_Rrm_C"/>
</dbReference>
<gene>
    <name evidence="3" type="ORF">AUEXF2481DRAFT_610513</name>
</gene>
<feature type="region of interest" description="Disordered" evidence="1">
    <location>
        <begin position="1"/>
        <end position="21"/>
    </location>
</feature>
<dbReference type="OrthoDB" id="417481at2759"/>
<dbReference type="InterPro" id="IPR035979">
    <property type="entry name" value="RBD_domain_sf"/>
</dbReference>
<name>A0A074YG94_AURSE</name>
<evidence type="ECO:0000256" key="1">
    <source>
        <dbReference type="SAM" id="MobiDB-lite"/>
    </source>
</evidence>
<feature type="compositionally biased region" description="Basic and acidic residues" evidence="1">
    <location>
        <begin position="633"/>
        <end position="646"/>
    </location>
</feature>
<dbReference type="GO" id="GO:0003676">
    <property type="term" value="F:nucleic acid binding"/>
    <property type="evidence" value="ECO:0007669"/>
    <property type="project" value="InterPro"/>
</dbReference>
<dbReference type="STRING" id="1043005.A0A074YG94"/>
<accession>A0A074YG94</accession>
<sequence length="728" mass="82519">MTPQSFAMSRKDSGNPIEDHKIFQSAAPSAQFTPSKQFSSTMSPFGSVFTPTKAFGTSQASNSSPFNSFYTPGQGSAMKMLNLGSTPDGPSTKSSFSSVKPIGSCVSSPSRHSSLMSGPGFSTDADPNLVETRFVRFGMLPGEWTQEILNEVLSDAGLEHLVDNAVTAEGDTPYTFSLYCRFDDLRAASSSKIMFESVFRTVSFRFVDHHEYFAIDRRHPRAQSVSAYDGQVVFTAMPMSMMDFNLSAIHSEVYTLAEAFGNVRMFSYVEPDGFEAPRFRAEYFSVKSAETAVSVSVQNEAPYTCESVTVSVKQYEPPGYVRYAHPAAQGGIAQLEAATQALELYDDFDDRLENKNNYYNPRSHKDEYAPRSHGNHGAHRSRGGRGSYRGRPSDAPQRAWWVPSDDSIVHQTDVEFWRFNQPQTVNLLKIHDGIDVRTTIMLRNVPNRVQFEDLKMWLDETSAGHYDFSYLRIDFSNNFNVGYAFVNFCKPEYITNFVQKRVGHPWSMYGSLKKCEVSYATIQGIDCLLAKFRNSVVMEETPAFRPKLWYNIESTDLPIDEETGLPDYRAIGTEAPFPPPNNEQKRKRSRDNAGTIGLFPPRRGKGPYGPDAHHREGQYDRGTSFAIEEERQFEEQRQVRFNERRQLGHRGQGRHQYPAHRDDAQGHPARRGGGGYQQRPARRIGGAPQEDSHDPTRNDYEEDDFFDENDAYFHENRGSRYRRGHYRQ</sequence>
<feature type="region of interest" description="Disordered" evidence="1">
    <location>
        <begin position="633"/>
        <end position="728"/>
    </location>
</feature>
<dbReference type="AlphaFoldDB" id="A0A074YG94"/>
<organism evidence="3 4">
    <name type="scientific">Aureobasidium subglaciale (strain EXF-2481)</name>
    <name type="common">Aureobasidium pullulans var. subglaciale</name>
    <dbReference type="NCBI Taxonomy" id="1043005"/>
    <lineage>
        <taxon>Eukaryota</taxon>
        <taxon>Fungi</taxon>
        <taxon>Dikarya</taxon>
        <taxon>Ascomycota</taxon>
        <taxon>Pezizomycotina</taxon>
        <taxon>Dothideomycetes</taxon>
        <taxon>Dothideomycetidae</taxon>
        <taxon>Dothideales</taxon>
        <taxon>Saccotheciaceae</taxon>
        <taxon>Aureobasidium</taxon>
    </lineage>
</organism>
<dbReference type="InParanoid" id="A0A074YG94"/>
<feature type="compositionally biased region" description="Basic residues" evidence="1">
    <location>
        <begin position="373"/>
        <end position="383"/>
    </location>
</feature>
<dbReference type="HOGENOM" id="CLU_380330_0_0_1"/>
<dbReference type="GeneID" id="25369422"/>
<dbReference type="EMBL" id="KL584755">
    <property type="protein sequence ID" value="KEQ96740.1"/>
    <property type="molecule type" value="Genomic_DNA"/>
</dbReference>
<proteinExistence type="predicted"/>
<dbReference type="Proteomes" id="UP000030641">
    <property type="component" value="Unassembled WGS sequence"/>
</dbReference>
<feature type="region of interest" description="Disordered" evidence="1">
    <location>
        <begin position="355"/>
        <end position="396"/>
    </location>
</feature>
<feature type="domain" description="Mei2-like C-terminal RNA recognition motif" evidence="2">
    <location>
        <begin position="437"/>
        <end position="533"/>
    </location>
</feature>
<evidence type="ECO:0000259" key="2">
    <source>
        <dbReference type="Pfam" id="PF04059"/>
    </source>
</evidence>